<dbReference type="EMBL" id="OY731400">
    <property type="protein sequence ID" value="CAJ1943422.1"/>
    <property type="molecule type" value="Genomic_DNA"/>
</dbReference>
<dbReference type="Proteomes" id="UP001189624">
    <property type="component" value="Chromosome 3"/>
</dbReference>
<protein>
    <submittedName>
        <fullName evidence="1">Uncharacterized protein</fullName>
    </submittedName>
</protein>
<proteinExistence type="predicted"/>
<dbReference type="Gramene" id="rna-AYBTSS11_LOCUS11348">
    <property type="protein sequence ID" value="CAJ1943422.1"/>
    <property type="gene ID" value="gene-AYBTSS11_LOCUS11348"/>
</dbReference>
<gene>
    <name evidence="1" type="ORF">AYBTSS11_LOCUS11348</name>
</gene>
<reference evidence="1" key="1">
    <citation type="submission" date="2023-10" db="EMBL/GenBank/DDBJ databases">
        <authorList>
            <person name="Domelevo Entfellner J.-B."/>
        </authorList>
    </citation>
    <scope>NUCLEOTIDE SEQUENCE</scope>
</reference>
<evidence type="ECO:0000313" key="2">
    <source>
        <dbReference type="Proteomes" id="UP001189624"/>
    </source>
</evidence>
<keyword evidence="2" id="KW-1185">Reference proteome</keyword>
<name>A0AA86VE14_9FABA</name>
<dbReference type="AlphaFoldDB" id="A0AA86VE14"/>
<organism evidence="1 2">
    <name type="scientific">Sphenostylis stenocarpa</name>
    <dbReference type="NCBI Taxonomy" id="92480"/>
    <lineage>
        <taxon>Eukaryota</taxon>
        <taxon>Viridiplantae</taxon>
        <taxon>Streptophyta</taxon>
        <taxon>Embryophyta</taxon>
        <taxon>Tracheophyta</taxon>
        <taxon>Spermatophyta</taxon>
        <taxon>Magnoliopsida</taxon>
        <taxon>eudicotyledons</taxon>
        <taxon>Gunneridae</taxon>
        <taxon>Pentapetalae</taxon>
        <taxon>rosids</taxon>
        <taxon>fabids</taxon>
        <taxon>Fabales</taxon>
        <taxon>Fabaceae</taxon>
        <taxon>Papilionoideae</taxon>
        <taxon>50 kb inversion clade</taxon>
        <taxon>NPAAA clade</taxon>
        <taxon>indigoferoid/millettioid clade</taxon>
        <taxon>Phaseoleae</taxon>
        <taxon>Sphenostylis</taxon>
    </lineage>
</organism>
<evidence type="ECO:0000313" key="1">
    <source>
        <dbReference type="EMBL" id="CAJ1943422.1"/>
    </source>
</evidence>
<sequence length="135" mass="15617">MFANFTPDMYIVRPNEADAGHARQKILFILDSDSNTNQSENCLFTLLLFTVRGCQHLQPFVRSLSCGFKNVLVEQFELKLPEDRHSNWMYDLHRVLYALIKFATAVRFWAKNGLLGFGLRDRVRSDVSGILTFKN</sequence>
<accession>A0AA86VE14</accession>